<feature type="transmembrane region" description="Helical" evidence="1">
    <location>
        <begin position="12"/>
        <end position="28"/>
    </location>
</feature>
<dbReference type="EMBL" id="GBXM01103958">
    <property type="protein sequence ID" value="JAH04619.1"/>
    <property type="molecule type" value="Transcribed_RNA"/>
</dbReference>
<reference evidence="2" key="2">
    <citation type="journal article" date="2015" name="Fish Shellfish Immunol.">
        <title>Early steps in the European eel (Anguilla anguilla)-Vibrio vulnificus interaction in the gills: Role of the RtxA13 toxin.</title>
        <authorList>
            <person name="Callol A."/>
            <person name="Pajuelo D."/>
            <person name="Ebbesson L."/>
            <person name="Teles M."/>
            <person name="MacKenzie S."/>
            <person name="Amaro C."/>
        </authorList>
    </citation>
    <scope>NUCLEOTIDE SEQUENCE</scope>
</reference>
<accession>A0A0E9PJB7</accession>
<evidence type="ECO:0000256" key="1">
    <source>
        <dbReference type="SAM" id="Phobius"/>
    </source>
</evidence>
<keyword evidence="1" id="KW-0812">Transmembrane</keyword>
<evidence type="ECO:0000313" key="2">
    <source>
        <dbReference type="EMBL" id="JAH04619.1"/>
    </source>
</evidence>
<keyword evidence="1" id="KW-0472">Membrane</keyword>
<sequence length="36" mass="4256">MQGMYEGYLSSAWGLLCFSLVFQSAVFLERRRIMHQ</sequence>
<keyword evidence="1" id="KW-1133">Transmembrane helix</keyword>
<protein>
    <recommendedName>
        <fullName evidence="3">Heme exporter protein D</fullName>
    </recommendedName>
</protein>
<reference evidence="2" key="1">
    <citation type="submission" date="2014-11" db="EMBL/GenBank/DDBJ databases">
        <authorList>
            <person name="Amaro Gonzalez C."/>
        </authorList>
    </citation>
    <scope>NUCLEOTIDE SEQUENCE</scope>
</reference>
<evidence type="ECO:0008006" key="3">
    <source>
        <dbReference type="Google" id="ProtNLM"/>
    </source>
</evidence>
<proteinExistence type="predicted"/>
<dbReference type="AlphaFoldDB" id="A0A0E9PJB7"/>
<name>A0A0E9PJB7_ANGAN</name>
<organism evidence="2">
    <name type="scientific">Anguilla anguilla</name>
    <name type="common">European freshwater eel</name>
    <name type="synonym">Muraena anguilla</name>
    <dbReference type="NCBI Taxonomy" id="7936"/>
    <lineage>
        <taxon>Eukaryota</taxon>
        <taxon>Metazoa</taxon>
        <taxon>Chordata</taxon>
        <taxon>Craniata</taxon>
        <taxon>Vertebrata</taxon>
        <taxon>Euteleostomi</taxon>
        <taxon>Actinopterygii</taxon>
        <taxon>Neopterygii</taxon>
        <taxon>Teleostei</taxon>
        <taxon>Anguilliformes</taxon>
        <taxon>Anguillidae</taxon>
        <taxon>Anguilla</taxon>
    </lineage>
</organism>